<evidence type="ECO:0000259" key="8">
    <source>
        <dbReference type="PROSITE" id="PS50109"/>
    </source>
</evidence>
<dbReference type="GO" id="GO:0000155">
    <property type="term" value="F:phosphorelay sensor kinase activity"/>
    <property type="evidence" value="ECO:0007669"/>
    <property type="project" value="InterPro"/>
</dbReference>
<dbReference type="SMART" id="SM00387">
    <property type="entry name" value="HATPase_c"/>
    <property type="match status" value="1"/>
</dbReference>
<dbReference type="PROSITE" id="PS50851">
    <property type="entry name" value="CHEW"/>
    <property type="match status" value="1"/>
</dbReference>
<dbReference type="AlphaFoldDB" id="A0A6S6LX22"/>
<dbReference type="InterPro" id="IPR004105">
    <property type="entry name" value="CheA-like_dim"/>
</dbReference>
<feature type="compositionally biased region" description="Low complexity" evidence="7">
    <location>
        <begin position="143"/>
        <end position="153"/>
    </location>
</feature>
<evidence type="ECO:0000256" key="7">
    <source>
        <dbReference type="SAM" id="MobiDB-lite"/>
    </source>
</evidence>
<evidence type="ECO:0000256" key="3">
    <source>
        <dbReference type="ARBA" id="ARBA00022553"/>
    </source>
</evidence>
<dbReference type="EMBL" id="AP023213">
    <property type="protein sequence ID" value="BCG45878.1"/>
    <property type="molecule type" value="Genomic_DNA"/>
</dbReference>
<evidence type="ECO:0000259" key="9">
    <source>
        <dbReference type="PROSITE" id="PS50851"/>
    </source>
</evidence>
<evidence type="ECO:0000256" key="5">
    <source>
        <dbReference type="ARBA" id="ARBA00022777"/>
    </source>
</evidence>
<keyword evidence="5 11" id="KW-0418">Kinase</keyword>
<dbReference type="SUPFAM" id="SSF47226">
    <property type="entry name" value="Histidine-containing phosphotransfer domain, HPT domain"/>
    <property type="match status" value="1"/>
</dbReference>
<evidence type="ECO:0000259" key="10">
    <source>
        <dbReference type="PROSITE" id="PS50894"/>
    </source>
</evidence>
<dbReference type="Pfam" id="PF01627">
    <property type="entry name" value="Hpt"/>
    <property type="match status" value="1"/>
</dbReference>
<evidence type="ECO:0000313" key="11">
    <source>
        <dbReference type="EMBL" id="BCG45878.1"/>
    </source>
</evidence>
<dbReference type="InterPro" id="IPR003594">
    <property type="entry name" value="HATPase_dom"/>
</dbReference>
<feature type="domain" description="CheW-like" evidence="9">
    <location>
        <begin position="416"/>
        <end position="545"/>
    </location>
</feature>
<dbReference type="InterPro" id="IPR005467">
    <property type="entry name" value="His_kinase_dom"/>
</dbReference>
<accession>A0A6S6LX22</accession>
<feature type="modified residue" description="Phosphohistidine" evidence="6">
    <location>
        <position position="46"/>
    </location>
</feature>
<dbReference type="Gene3D" id="3.30.565.10">
    <property type="entry name" value="Histidine kinase-like ATPase, C-terminal domain"/>
    <property type="match status" value="1"/>
</dbReference>
<dbReference type="SUPFAM" id="SSF55874">
    <property type="entry name" value="ATPase domain of HSP90 chaperone/DNA topoisomerase II/histidine kinase"/>
    <property type="match status" value="1"/>
</dbReference>
<dbReference type="InterPro" id="IPR036061">
    <property type="entry name" value="CheW-like_dom_sf"/>
</dbReference>
<evidence type="ECO:0000256" key="2">
    <source>
        <dbReference type="ARBA" id="ARBA00012438"/>
    </source>
</evidence>
<evidence type="ECO:0000256" key="1">
    <source>
        <dbReference type="ARBA" id="ARBA00000085"/>
    </source>
</evidence>
<dbReference type="Pfam" id="PF01584">
    <property type="entry name" value="CheW"/>
    <property type="match status" value="1"/>
</dbReference>
<keyword evidence="3 6" id="KW-0597">Phosphoprotein</keyword>
<dbReference type="Gene3D" id="1.10.287.560">
    <property type="entry name" value="Histidine kinase CheA-like, homodimeric domain"/>
    <property type="match status" value="1"/>
</dbReference>
<dbReference type="EC" id="2.7.13.3" evidence="2"/>
<dbReference type="Proteomes" id="UP000515472">
    <property type="component" value="Chromosome"/>
</dbReference>
<dbReference type="InterPro" id="IPR036097">
    <property type="entry name" value="HisK_dim/P_sf"/>
</dbReference>
<dbReference type="SMART" id="SM01231">
    <property type="entry name" value="H-kinase_dim"/>
    <property type="match status" value="1"/>
</dbReference>
<dbReference type="SMART" id="SM00260">
    <property type="entry name" value="CheW"/>
    <property type="match status" value="1"/>
</dbReference>
<feature type="region of interest" description="Disordered" evidence="7">
    <location>
        <begin position="126"/>
        <end position="168"/>
    </location>
</feature>
<feature type="domain" description="Histidine kinase" evidence="8">
    <location>
        <begin position="175"/>
        <end position="414"/>
    </location>
</feature>
<dbReference type="InterPro" id="IPR036641">
    <property type="entry name" value="HPT_dom_sf"/>
</dbReference>
<dbReference type="Pfam" id="PF02895">
    <property type="entry name" value="H-kinase_dim"/>
    <property type="match status" value="1"/>
</dbReference>
<dbReference type="InterPro" id="IPR051315">
    <property type="entry name" value="Bact_Chemotaxis_CheA"/>
</dbReference>
<dbReference type="SMART" id="SM00073">
    <property type="entry name" value="HPT"/>
    <property type="match status" value="1"/>
</dbReference>
<dbReference type="GO" id="GO:0006935">
    <property type="term" value="P:chemotaxis"/>
    <property type="evidence" value="ECO:0007669"/>
    <property type="project" value="UniProtKB-KW"/>
</dbReference>
<evidence type="ECO:0000256" key="4">
    <source>
        <dbReference type="ARBA" id="ARBA00022679"/>
    </source>
</evidence>
<dbReference type="Pfam" id="PF02518">
    <property type="entry name" value="HATPase_c"/>
    <property type="match status" value="1"/>
</dbReference>
<keyword evidence="4" id="KW-0808">Transferase</keyword>
<dbReference type="InterPro" id="IPR002545">
    <property type="entry name" value="CheW-lke_dom"/>
</dbReference>
<gene>
    <name evidence="11" type="ORF">GEOBRER4_n0651</name>
</gene>
<dbReference type="Gene3D" id="1.20.120.160">
    <property type="entry name" value="HPT domain"/>
    <property type="match status" value="1"/>
</dbReference>
<feature type="domain" description="HPt" evidence="10">
    <location>
        <begin position="1"/>
        <end position="103"/>
    </location>
</feature>
<evidence type="ECO:0000313" key="12">
    <source>
        <dbReference type="Proteomes" id="UP000515472"/>
    </source>
</evidence>
<keyword evidence="12" id="KW-1185">Reference proteome</keyword>
<comment type="catalytic activity">
    <reaction evidence="1">
        <text>ATP + protein L-histidine = ADP + protein N-phospho-L-histidine.</text>
        <dbReference type="EC" id="2.7.13.3"/>
    </reaction>
</comment>
<dbReference type="PROSITE" id="PS50894">
    <property type="entry name" value="HPT"/>
    <property type="match status" value="1"/>
</dbReference>
<dbReference type="GO" id="GO:0005737">
    <property type="term" value="C:cytoplasm"/>
    <property type="evidence" value="ECO:0007669"/>
    <property type="project" value="InterPro"/>
</dbReference>
<dbReference type="PANTHER" id="PTHR43395:SF1">
    <property type="entry name" value="CHEMOTAXIS PROTEIN CHEA"/>
    <property type="match status" value="1"/>
</dbReference>
<sequence>MDMSQYKSLFLSESREYLKTIADQVVALEQSPVERSAVDALFRGAHSLKGMAASMEYGDVVVVAHSMEDLMARVREGALSFEAGVADLLLEGVDLIDAMLSDVEADRECTRPPGDFAERLRGYTPAPAKQQGAPAGEPPAEHPAPQAGTAPAAEPEKAKEPAGEASGTVRVHTELLDHLINLTGELITNKHRLLNVAQEVASPALNDAVSETGKLLRALHDEVMKVRLMPFEAICDRFQRSVRSLAKKSGKEINFELSGREIGMDRGMLEQLVDPLNHILRNAVDHGMEESAERATQGKPPRGTVRLTVSRDRDRISIQVSDDGRGMEPQKMIEAAIAKGVITPEEGALLSPRQALMLSCIPGFSTAKVVTDISGRGVGMDAVNAAIQKLGGTLVIESEPGQGSTFTLRLPMIIAIIHGLVVQCGRVKAAVPVTAVLRTVELARHEIETMGKRQMFQLEGEAIPLLSLNRILGLPLGRFPSGILPLFVTEAKGRRVGIVVDRFLGQHELFVKPFGRPLCKMAGLAGGATLGDGEIVTILDLAGLL</sequence>
<protein>
    <recommendedName>
        <fullName evidence="2">histidine kinase</fullName>
        <ecNumber evidence="2">2.7.13.3</ecNumber>
    </recommendedName>
</protein>
<dbReference type="InterPro" id="IPR008207">
    <property type="entry name" value="Sig_transdc_His_kin_Hpt_dom"/>
</dbReference>
<dbReference type="GO" id="GO:0005524">
    <property type="term" value="F:ATP binding"/>
    <property type="evidence" value="ECO:0007669"/>
    <property type="project" value="UniProtKB-KW"/>
</dbReference>
<dbReference type="FunFam" id="3.30.565.10:FF:000016">
    <property type="entry name" value="Chemotaxis protein CheA, putative"/>
    <property type="match status" value="1"/>
</dbReference>
<reference evidence="11 12" key="1">
    <citation type="submission" date="2020-06" db="EMBL/GenBank/DDBJ databases">
        <title>Interaction of electrochemicaly active bacteria, Geobacter bremensis R4 on different carbon anode.</title>
        <authorList>
            <person name="Meng L."/>
            <person name="Yoshida N."/>
        </authorList>
    </citation>
    <scope>NUCLEOTIDE SEQUENCE [LARGE SCALE GENOMIC DNA]</scope>
    <source>
        <strain evidence="11 12">R4</strain>
    </source>
</reference>
<proteinExistence type="predicted"/>
<evidence type="ECO:0000256" key="6">
    <source>
        <dbReference type="PROSITE-ProRule" id="PRU00110"/>
    </source>
</evidence>
<name>A0A6S6LX22_9BACT</name>
<dbReference type="SUPFAM" id="SSF50341">
    <property type="entry name" value="CheW-like"/>
    <property type="match status" value="1"/>
</dbReference>
<dbReference type="InterPro" id="IPR037006">
    <property type="entry name" value="CheA-like_homodim_sf"/>
</dbReference>
<feature type="compositionally biased region" description="Low complexity" evidence="7">
    <location>
        <begin position="126"/>
        <end position="135"/>
    </location>
</feature>
<organism evidence="11 12">
    <name type="scientific">Citrifermentans bremense</name>
    <dbReference type="NCBI Taxonomy" id="60035"/>
    <lineage>
        <taxon>Bacteria</taxon>
        <taxon>Pseudomonadati</taxon>
        <taxon>Thermodesulfobacteriota</taxon>
        <taxon>Desulfuromonadia</taxon>
        <taxon>Geobacterales</taxon>
        <taxon>Geobacteraceae</taxon>
        <taxon>Citrifermentans</taxon>
    </lineage>
</organism>
<dbReference type="InterPro" id="IPR036890">
    <property type="entry name" value="HATPase_C_sf"/>
</dbReference>
<dbReference type="PROSITE" id="PS50109">
    <property type="entry name" value="HIS_KIN"/>
    <property type="match status" value="1"/>
</dbReference>
<dbReference type="SUPFAM" id="SSF47384">
    <property type="entry name" value="Homodimeric domain of signal transducing histidine kinase"/>
    <property type="match status" value="1"/>
</dbReference>
<dbReference type="PRINTS" id="PR00344">
    <property type="entry name" value="BCTRLSENSOR"/>
</dbReference>
<dbReference type="Gene3D" id="2.30.30.40">
    <property type="entry name" value="SH3 Domains"/>
    <property type="match status" value="1"/>
</dbReference>
<dbReference type="CDD" id="cd00088">
    <property type="entry name" value="HPT"/>
    <property type="match status" value="1"/>
</dbReference>
<dbReference type="InterPro" id="IPR004358">
    <property type="entry name" value="Sig_transdc_His_kin-like_C"/>
</dbReference>
<dbReference type="PANTHER" id="PTHR43395">
    <property type="entry name" value="SENSOR HISTIDINE KINASE CHEA"/>
    <property type="match status" value="1"/>
</dbReference>
<dbReference type="KEGG" id="gbn:GEOBRER4_06280"/>